<protein>
    <submittedName>
        <fullName evidence="1">Uncharacterized protein</fullName>
    </submittedName>
</protein>
<dbReference type="EMBL" id="AUXZ01000067">
    <property type="protein sequence ID" value="KZN51633.1"/>
    <property type="molecule type" value="Genomic_DNA"/>
</dbReference>
<accession>A0A167F4M4</accession>
<organism evidence="1 2">
    <name type="scientific">Pseudoalteromonas luteoviolacea H33</name>
    <dbReference type="NCBI Taxonomy" id="1365251"/>
    <lineage>
        <taxon>Bacteria</taxon>
        <taxon>Pseudomonadati</taxon>
        <taxon>Pseudomonadota</taxon>
        <taxon>Gammaproteobacteria</taxon>
        <taxon>Alteromonadales</taxon>
        <taxon>Pseudoalteromonadaceae</taxon>
        <taxon>Pseudoalteromonas</taxon>
    </lineage>
</organism>
<dbReference type="AlphaFoldDB" id="A0A167F4M4"/>
<evidence type="ECO:0000313" key="1">
    <source>
        <dbReference type="EMBL" id="KZN51633.1"/>
    </source>
</evidence>
<dbReference type="RefSeq" id="WP_231098079.1">
    <property type="nucleotide sequence ID" value="NZ_AUXZ01000067.1"/>
</dbReference>
<proteinExistence type="predicted"/>
<evidence type="ECO:0000313" key="2">
    <source>
        <dbReference type="Proteomes" id="UP000076503"/>
    </source>
</evidence>
<name>A0A167F4M4_9GAMM</name>
<gene>
    <name evidence="1" type="ORF">N476_12460</name>
</gene>
<dbReference type="PATRIC" id="fig|1365251.3.peg.1694"/>
<sequence>MMGNTSPLGSKDNPGYVKVTNTPELQLAYAEVAHPHAKGIIYNGTMKPSIANKYKSEGYSFCMRSLNTSTGSSTSGSENTELCTIPLTAQETNRITGASDKHGYGLALMPFYILNVSNIVDPTSTGSKNDGSTSAPAENTPVYIAAKVIDMVSEAAIPIGTTVWLQLQNTGDGTNLSLVQQIEQQIFQSGYSVGILGDEVQQQQQTNGRVLESTYTPFEQSGSGTQIRTIAIGDNTGSYPIYWAIQ</sequence>
<reference evidence="1 2" key="1">
    <citation type="submission" date="2013-07" db="EMBL/GenBank/DDBJ databases">
        <title>Comparative Genomic and Metabolomic Analysis of Twelve Strains of Pseudoalteromonas luteoviolacea.</title>
        <authorList>
            <person name="Vynne N.G."/>
            <person name="Mansson M."/>
            <person name="Gram L."/>
        </authorList>
    </citation>
    <scope>NUCLEOTIDE SEQUENCE [LARGE SCALE GENOMIC DNA]</scope>
    <source>
        <strain evidence="1 2">H33</strain>
    </source>
</reference>
<dbReference type="Proteomes" id="UP000076503">
    <property type="component" value="Unassembled WGS sequence"/>
</dbReference>
<comment type="caution">
    <text evidence="1">The sequence shown here is derived from an EMBL/GenBank/DDBJ whole genome shotgun (WGS) entry which is preliminary data.</text>
</comment>